<feature type="region of interest" description="Disordered" evidence="1">
    <location>
        <begin position="1"/>
        <end position="21"/>
    </location>
</feature>
<protein>
    <recommendedName>
        <fullName evidence="4">PRC-barrel domain-containing protein</fullName>
    </recommendedName>
</protein>
<feature type="region of interest" description="Disordered" evidence="1">
    <location>
        <begin position="321"/>
        <end position="381"/>
    </location>
</feature>
<feature type="compositionally biased region" description="Basic and acidic residues" evidence="1">
    <location>
        <begin position="321"/>
        <end position="330"/>
    </location>
</feature>
<evidence type="ECO:0008006" key="4">
    <source>
        <dbReference type="Google" id="ProtNLM"/>
    </source>
</evidence>
<dbReference type="AlphaFoldDB" id="A0A1I0QDM1"/>
<organism evidence="2 3">
    <name type="scientific">Halobacterium jilantaiense</name>
    <dbReference type="NCBI Taxonomy" id="355548"/>
    <lineage>
        <taxon>Archaea</taxon>
        <taxon>Methanobacteriati</taxon>
        <taxon>Methanobacteriota</taxon>
        <taxon>Stenosarchaea group</taxon>
        <taxon>Halobacteria</taxon>
        <taxon>Halobacteriales</taxon>
        <taxon>Halobacteriaceae</taxon>
        <taxon>Halobacterium</taxon>
    </lineage>
</organism>
<reference evidence="2 3" key="1">
    <citation type="submission" date="2016-10" db="EMBL/GenBank/DDBJ databases">
        <authorList>
            <person name="de Groot N.N."/>
        </authorList>
    </citation>
    <scope>NUCLEOTIDE SEQUENCE [LARGE SCALE GENOMIC DNA]</scope>
    <source>
        <strain evidence="2 3">CGMCC 1.5337</strain>
    </source>
</reference>
<accession>A0A1I0QDM1</accession>
<dbReference type="RefSeq" id="WP_089669744.1">
    <property type="nucleotide sequence ID" value="NZ_FOJA01000001.1"/>
</dbReference>
<feature type="compositionally biased region" description="Basic and acidic residues" evidence="1">
    <location>
        <begin position="359"/>
        <end position="380"/>
    </location>
</feature>
<sequence length="458" mass="51420">MARSEFTTDRDDVERWAESHDAVPVREAGRVELVPENETTPDQERIDWDAFHHYVDDNDQVVMYHGETSDRQPFEISNRTDALDRAEFEEAHDRDQIENRLLEGETIEGTVTETTVVTETVVEETTLESEIVDQDVVDRHVTDVELLDRDCRSCSVESDTGVVDRDDWVDTDRFVLADDEVATGQREEYDQSPYDVTVEVDERWRVTIDERERYTVETRITDVDVAESETVDSKDIETQVDVDAVHDQLLRTIDLDHDEDTEVVDTETYDIDSEFTENDRITTSLTSHRTVQKEVAEQWELATDVVAGELRSRETLDETVMHSGLAERDGAMGAVGETEQTTTAGEPAGAGASAAGATDTDHIGSDDVDVRLEPQDDDVGKPVVVATGDQIGMVTEVEGDTVYVDPHPGMTEKIMAKLGWGDRDDDDLPLASDRIAAITDDDVRLTGDYDEETLEEIR</sequence>
<dbReference type="Proteomes" id="UP000198518">
    <property type="component" value="Unassembled WGS sequence"/>
</dbReference>
<feature type="compositionally biased region" description="Low complexity" evidence="1">
    <location>
        <begin position="334"/>
        <end position="358"/>
    </location>
</feature>
<evidence type="ECO:0000256" key="1">
    <source>
        <dbReference type="SAM" id="MobiDB-lite"/>
    </source>
</evidence>
<proteinExistence type="predicted"/>
<keyword evidence="3" id="KW-1185">Reference proteome</keyword>
<gene>
    <name evidence="2" type="ORF">SAMN04487945_2510</name>
</gene>
<dbReference type="EMBL" id="FOJA01000001">
    <property type="protein sequence ID" value="SEW25150.1"/>
    <property type="molecule type" value="Genomic_DNA"/>
</dbReference>
<name>A0A1I0QDM1_9EURY</name>
<evidence type="ECO:0000313" key="3">
    <source>
        <dbReference type="Proteomes" id="UP000198518"/>
    </source>
</evidence>
<evidence type="ECO:0000313" key="2">
    <source>
        <dbReference type="EMBL" id="SEW25150.1"/>
    </source>
</evidence>